<dbReference type="InterPro" id="IPR001909">
    <property type="entry name" value="KRAB"/>
</dbReference>
<dbReference type="CDD" id="cd07765">
    <property type="entry name" value="KRAB_A-box"/>
    <property type="match status" value="1"/>
</dbReference>
<dbReference type="Proteomes" id="UP000002277">
    <property type="component" value="Chromosome 19"/>
</dbReference>
<feature type="domain" description="KRAB" evidence="2">
    <location>
        <begin position="8"/>
        <end position="79"/>
    </location>
</feature>
<dbReference type="AlphaFoldDB" id="A0A2I3T712"/>
<dbReference type="PANTHER" id="PTHR23232:SF158">
    <property type="entry name" value="KRAB DOMAIN-CONTAINING PROTEIN 5"/>
    <property type="match status" value="1"/>
</dbReference>
<dbReference type="EMBL" id="AACZ04031695">
    <property type="status" value="NOT_ANNOTATED_CDS"/>
    <property type="molecule type" value="Genomic_DNA"/>
</dbReference>
<reference evidence="3 4" key="1">
    <citation type="journal article" date="2005" name="Nature">
        <title>Initial sequence of the chimpanzee genome and comparison with the human genome.</title>
        <authorList>
            <consortium name="Chimpanzee sequencing and analysis consortium"/>
        </authorList>
    </citation>
    <scope>NUCLEOTIDE SEQUENCE [LARGE SCALE GENOMIC DNA]</scope>
</reference>
<name>A0A2I3T712_PANTR</name>
<dbReference type="GO" id="GO:0006355">
    <property type="term" value="P:regulation of DNA-templated transcription"/>
    <property type="evidence" value="ECO:0007669"/>
    <property type="project" value="InterPro"/>
</dbReference>
<evidence type="ECO:0000313" key="4">
    <source>
        <dbReference type="Proteomes" id="UP000002277"/>
    </source>
</evidence>
<evidence type="ECO:0000259" key="2">
    <source>
        <dbReference type="PROSITE" id="PS50805"/>
    </source>
</evidence>
<feature type="compositionally biased region" description="Low complexity" evidence="1">
    <location>
        <begin position="172"/>
        <end position="182"/>
    </location>
</feature>
<accession>A0A2I3T712</accession>
<proteinExistence type="predicted"/>
<dbReference type="PANTHER" id="PTHR23232">
    <property type="entry name" value="KRAB DOMAIN C2H2 ZINC FINGER"/>
    <property type="match status" value="1"/>
</dbReference>
<keyword evidence="4" id="KW-1185">Reference proteome</keyword>
<sequence length="195" mass="21315">MALTQGQLSFSDVAIEFSQEEWKCLDPGQKALYRDVMLENYRNLISLGICLPDLSVTSMLEQKRDPWTLQSEVKIVNNPDGRECIKGVNADFSPLAWDARVSRVEAWPWRASGGAEEPTDPNFVGNDSPLPSPLALLPFPSVSASLGDAKRARLTAEGGGHGTLRAGPAPRPRSAAPDAPDAVQRWPPEQRLPWS</sequence>
<evidence type="ECO:0000313" key="3">
    <source>
        <dbReference type="Ensembl" id="ENSPTRP00000085035.1"/>
    </source>
</evidence>
<dbReference type="Pfam" id="PF01352">
    <property type="entry name" value="KRAB"/>
    <property type="match status" value="1"/>
</dbReference>
<evidence type="ECO:0000313" key="5">
    <source>
        <dbReference type="VGNC" id="VGNC:58069"/>
    </source>
</evidence>
<feature type="region of interest" description="Disordered" evidence="1">
    <location>
        <begin position="150"/>
        <end position="195"/>
    </location>
</feature>
<dbReference type="InterPro" id="IPR036051">
    <property type="entry name" value="KRAB_dom_sf"/>
</dbReference>
<reference evidence="3" key="3">
    <citation type="submission" date="2025-09" db="UniProtKB">
        <authorList>
            <consortium name="Ensembl"/>
        </authorList>
    </citation>
    <scope>IDENTIFICATION</scope>
</reference>
<protein>
    <submittedName>
        <fullName evidence="3">Zinc finger protein 534</fullName>
    </submittedName>
</protein>
<dbReference type="Gene3D" id="6.10.140.140">
    <property type="match status" value="1"/>
</dbReference>
<dbReference type="Ensembl" id="ENSPTRT00000081527.1">
    <property type="protein sequence ID" value="ENSPTRP00000085035.1"/>
    <property type="gene ID" value="ENSPTRG00000011417.6"/>
</dbReference>
<dbReference type="PROSITE" id="PS50805">
    <property type="entry name" value="KRAB"/>
    <property type="match status" value="1"/>
</dbReference>
<organism evidence="3 4">
    <name type="scientific">Pan troglodytes</name>
    <name type="common">Chimpanzee</name>
    <dbReference type="NCBI Taxonomy" id="9598"/>
    <lineage>
        <taxon>Eukaryota</taxon>
        <taxon>Metazoa</taxon>
        <taxon>Chordata</taxon>
        <taxon>Craniata</taxon>
        <taxon>Vertebrata</taxon>
        <taxon>Euteleostomi</taxon>
        <taxon>Mammalia</taxon>
        <taxon>Eutheria</taxon>
        <taxon>Euarchontoglires</taxon>
        <taxon>Primates</taxon>
        <taxon>Haplorrhini</taxon>
        <taxon>Catarrhini</taxon>
        <taxon>Hominidae</taxon>
        <taxon>Pan</taxon>
    </lineage>
</organism>
<dbReference type="InterPro" id="IPR050169">
    <property type="entry name" value="Krueppel_C2H2_ZnF"/>
</dbReference>
<gene>
    <name evidence="3 5" type="primary">ZNF534</name>
</gene>
<dbReference type="SUPFAM" id="SSF109640">
    <property type="entry name" value="KRAB domain (Kruppel-associated box)"/>
    <property type="match status" value="1"/>
</dbReference>
<dbReference type="Bgee" id="ENSPTRG00000011417">
    <property type="expression patterns" value="Expressed in Brodmann (1909) area 10 and 10 other cell types or tissues"/>
</dbReference>
<reference evidence="3" key="2">
    <citation type="submission" date="2025-08" db="UniProtKB">
        <authorList>
            <consortium name="Ensembl"/>
        </authorList>
    </citation>
    <scope>IDENTIFICATION</scope>
</reference>
<evidence type="ECO:0000256" key="1">
    <source>
        <dbReference type="SAM" id="MobiDB-lite"/>
    </source>
</evidence>
<dbReference type="VGNC" id="VGNC:58069">
    <property type="gene designation" value="ZNF534"/>
</dbReference>
<dbReference type="SMART" id="SM00349">
    <property type="entry name" value="KRAB"/>
    <property type="match status" value="1"/>
</dbReference>
<dbReference type="GeneTree" id="ENSGT00940000165725"/>